<evidence type="ECO:0000256" key="4">
    <source>
        <dbReference type="ARBA" id="ARBA00023163"/>
    </source>
</evidence>
<evidence type="ECO:0000259" key="5">
    <source>
        <dbReference type="PROSITE" id="PS50931"/>
    </source>
</evidence>
<organism evidence="6 7">
    <name type="scientific">Microbacterium oleivorans</name>
    <dbReference type="NCBI Taxonomy" id="273677"/>
    <lineage>
        <taxon>Bacteria</taxon>
        <taxon>Bacillati</taxon>
        <taxon>Actinomycetota</taxon>
        <taxon>Actinomycetes</taxon>
        <taxon>Micrococcales</taxon>
        <taxon>Microbacteriaceae</taxon>
        <taxon>Microbacterium</taxon>
    </lineage>
</organism>
<gene>
    <name evidence="6" type="ORF">AYL44_07590</name>
</gene>
<dbReference type="PANTHER" id="PTHR30346:SF29">
    <property type="entry name" value="LYSR SUBSTRATE-BINDING"/>
    <property type="match status" value="1"/>
</dbReference>
<dbReference type="PANTHER" id="PTHR30346">
    <property type="entry name" value="TRANSCRIPTIONAL DUAL REGULATOR HCAR-RELATED"/>
    <property type="match status" value="1"/>
</dbReference>
<dbReference type="AlphaFoldDB" id="A0A177KBA7"/>
<feature type="domain" description="HTH lysR-type" evidence="5">
    <location>
        <begin position="1"/>
        <end position="58"/>
    </location>
</feature>
<comment type="similarity">
    <text evidence="1">Belongs to the LysR transcriptional regulatory family.</text>
</comment>
<dbReference type="RefSeq" id="WP_064002679.1">
    <property type="nucleotide sequence ID" value="NZ_LSTV01000002.1"/>
</dbReference>
<protein>
    <recommendedName>
        <fullName evidence="5">HTH lysR-type domain-containing protein</fullName>
    </recommendedName>
</protein>
<evidence type="ECO:0000313" key="7">
    <source>
        <dbReference type="Proteomes" id="UP000076998"/>
    </source>
</evidence>
<keyword evidence="4" id="KW-0804">Transcription</keyword>
<reference evidence="6 7" key="1">
    <citation type="submission" date="2016-02" db="EMBL/GenBank/DDBJ databases">
        <authorList>
            <person name="Wen L."/>
            <person name="He K."/>
            <person name="Yang H."/>
        </authorList>
    </citation>
    <scope>NUCLEOTIDE SEQUENCE [LARGE SCALE GENOMIC DNA]</scope>
    <source>
        <strain evidence="6 7">CD11_3</strain>
    </source>
</reference>
<dbReference type="Pfam" id="PF00126">
    <property type="entry name" value="HTH_1"/>
    <property type="match status" value="1"/>
</dbReference>
<dbReference type="Gene3D" id="1.10.10.10">
    <property type="entry name" value="Winged helix-like DNA-binding domain superfamily/Winged helix DNA-binding domain"/>
    <property type="match status" value="1"/>
</dbReference>
<evidence type="ECO:0000313" key="6">
    <source>
        <dbReference type="EMBL" id="OAH50316.1"/>
    </source>
</evidence>
<proteinExistence type="inferred from homology"/>
<evidence type="ECO:0000256" key="2">
    <source>
        <dbReference type="ARBA" id="ARBA00023015"/>
    </source>
</evidence>
<dbReference type="InterPro" id="IPR000847">
    <property type="entry name" value="LysR_HTH_N"/>
</dbReference>
<name>A0A177KBA7_9MICO</name>
<dbReference type="InterPro" id="IPR036390">
    <property type="entry name" value="WH_DNA-bd_sf"/>
</dbReference>
<comment type="caution">
    <text evidence="6">The sequence shown here is derived from an EMBL/GenBank/DDBJ whole genome shotgun (WGS) entry which is preliminary data.</text>
</comment>
<evidence type="ECO:0000256" key="3">
    <source>
        <dbReference type="ARBA" id="ARBA00023125"/>
    </source>
</evidence>
<dbReference type="PROSITE" id="PS50931">
    <property type="entry name" value="HTH_LYSR"/>
    <property type="match status" value="1"/>
</dbReference>
<sequence>METRLLEYFVTVADERSVTAASARLFAAQSTVSAGLQSLERDLGVRLLERTTKAVQLTPAGETLLPLARAVLDDVAAVRQVAGESGTGLRGRIRIGTFAGLRIIDLPGFLGDFRRSHPLVDIRLSVSPTGSVGLLDDLQRDRLDLALTAVTPPAGMSAWELGAYPYVALLPPGHARAADRAIALADLAGDDWVDVLPGYGNRVQLETELARRGISRRVSAELGELPDVPRYVAAGLGVAVVPDVVDTAGCVTAPLSDPVPPWTVSLTAGRSATRRPHVRALLDAILATRAA</sequence>
<dbReference type="CDD" id="cd05466">
    <property type="entry name" value="PBP2_LTTR_substrate"/>
    <property type="match status" value="1"/>
</dbReference>
<keyword evidence="3" id="KW-0238">DNA-binding</keyword>
<dbReference type="SUPFAM" id="SSF46785">
    <property type="entry name" value="Winged helix' DNA-binding domain"/>
    <property type="match status" value="1"/>
</dbReference>
<dbReference type="GO" id="GO:0032993">
    <property type="term" value="C:protein-DNA complex"/>
    <property type="evidence" value="ECO:0007669"/>
    <property type="project" value="TreeGrafter"/>
</dbReference>
<dbReference type="InterPro" id="IPR005119">
    <property type="entry name" value="LysR_subst-bd"/>
</dbReference>
<dbReference type="InterPro" id="IPR036388">
    <property type="entry name" value="WH-like_DNA-bd_sf"/>
</dbReference>
<accession>A0A177KBA7</accession>
<dbReference type="EMBL" id="LSTV01000002">
    <property type="protein sequence ID" value="OAH50316.1"/>
    <property type="molecule type" value="Genomic_DNA"/>
</dbReference>
<keyword evidence="2" id="KW-0805">Transcription regulation</keyword>
<dbReference type="Pfam" id="PF03466">
    <property type="entry name" value="LysR_substrate"/>
    <property type="match status" value="1"/>
</dbReference>
<dbReference type="OrthoDB" id="3636008at2"/>
<dbReference type="GO" id="GO:0003700">
    <property type="term" value="F:DNA-binding transcription factor activity"/>
    <property type="evidence" value="ECO:0007669"/>
    <property type="project" value="InterPro"/>
</dbReference>
<dbReference type="GO" id="GO:0003677">
    <property type="term" value="F:DNA binding"/>
    <property type="evidence" value="ECO:0007669"/>
    <property type="project" value="UniProtKB-KW"/>
</dbReference>
<dbReference type="SUPFAM" id="SSF53850">
    <property type="entry name" value="Periplasmic binding protein-like II"/>
    <property type="match status" value="1"/>
</dbReference>
<dbReference type="Proteomes" id="UP000076998">
    <property type="component" value="Unassembled WGS sequence"/>
</dbReference>
<dbReference type="FunFam" id="1.10.10.10:FF:000001">
    <property type="entry name" value="LysR family transcriptional regulator"/>
    <property type="match status" value="1"/>
</dbReference>
<evidence type="ECO:0000256" key="1">
    <source>
        <dbReference type="ARBA" id="ARBA00009437"/>
    </source>
</evidence>
<dbReference type="Gene3D" id="3.40.190.290">
    <property type="match status" value="1"/>
</dbReference>